<dbReference type="GO" id="GO:0044781">
    <property type="term" value="P:bacterial-type flagellum organization"/>
    <property type="evidence" value="ECO:0007669"/>
    <property type="project" value="UniProtKB-KW"/>
</dbReference>
<keyword evidence="12" id="KW-0966">Cell projection</keyword>
<dbReference type="InterPro" id="IPR012823">
    <property type="entry name" value="Flagell_FliJ"/>
</dbReference>
<evidence type="ECO:0000256" key="5">
    <source>
        <dbReference type="ARBA" id="ARBA00022475"/>
    </source>
</evidence>
<keyword evidence="13" id="KW-1185">Reference proteome</keyword>
<comment type="subcellular location">
    <subcellularLocation>
        <location evidence="1">Cell membrane</location>
        <topology evidence="1">Peripheral membrane protein</topology>
        <orientation evidence="1">Cytoplasmic side</orientation>
    </subcellularLocation>
</comment>
<evidence type="ECO:0000256" key="10">
    <source>
        <dbReference type="ARBA" id="ARBA00023225"/>
    </source>
</evidence>
<evidence type="ECO:0000256" key="3">
    <source>
        <dbReference type="ARBA" id="ARBA00020392"/>
    </source>
</evidence>
<keyword evidence="12" id="KW-0282">Flagellum</keyword>
<dbReference type="HOGENOM" id="CLU_146772_0_0_9"/>
<dbReference type="GO" id="GO:0005886">
    <property type="term" value="C:plasma membrane"/>
    <property type="evidence" value="ECO:0007669"/>
    <property type="project" value="UniProtKB-SubCell"/>
</dbReference>
<name>W0EAA0_9FIRM</name>
<dbReference type="RefSeq" id="WP_006716714.1">
    <property type="nucleotide sequence ID" value="NZ_CP007032.1"/>
</dbReference>
<dbReference type="OrthoDB" id="1796966at2"/>
<keyword evidence="6" id="KW-0145">Chemotaxis</keyword>
<accession>W0EAA0</accession>
<dbReference type="EMBL" id="CP007032">
    <property type="protein sequence ID" value="AHF07785.1"/>
    <property type="molecule type" value="Genomic_DNA"/>
</dbReference>
<reference evidence="12 13" key="1">
    <citation type="submission" date="2013-12" db="EMBL/GenBank/DDBJ databases">
        <authorList>
            <consortium name="DOE Joint Genome Institute"/>
            <person name="Smidt H."/>
            <person name="Huntemann M."/>
            <person name="Han J."/>
            <person name="Chen A."/>
            <person name="Kyrpides N."/>
            <person name="Mavromatis K."/>
            <person name="Markowitz V."/>
            <person name="Palaniappan K."/>
            <person name="Ivanova N."/>
            <person name="Schaumberg A."/>
            <person name="Pati A."/>
            <person name="Liolios K."/>
            <person name="Nordberg H.P."/>
            <person name="Cantor M.N."/>
            <person name="Hua S.X."/>
            <person name="Woyke T."/>
        </authorList>
    </citation>
    <scope>NUCLEOTIDE SEQUENCE [LARGE SCALE GENOMIC DNA]</scope>
    <source>
        <strain evidence="13">DSM 15288</strain>
    </source>
</reference>
<evidence type="ECO:0000313" key="13">
    <source>
        <dbReference type="Proteomes" id="UP000010847"/>
    </source>
</evidence>
<feature type="coiled-coil region" evidence="11">
    <location>
        <begin position="72"/>
        <end position="120"/>
    </location>
</feature>
<comment type="similarity">
    <text evidence="2">Belongs to the FliJ family.</text>
</comment>
<gene>
    <name evidence="12" type="ORF">DESME_12695</name>
</gene>
<keyword evidence="7" id="KW-1005">Bacterial flagellum biogenesis</keyword>
<dbReference type="STRING" id="871968.DESME_12695"/>
<evidence type="ECO:0000256" key="2">
    <source>
        <dbReference type="ARBA" id="ARBA00010004"/>
    </source>
</evidence>
<keyword evidence="12" id="KW-0969">Cilium</keyword>
<keyword evidence="9" id="KW-0472">Membrane</keyword>
<sequence length="158" mass="19081">MPQFKFRLDAPLRLAERELENERRCLAKELEKLHQKKTFCIDKEKQWQKALEGQREAGLKEPEHLGSWQEYAVSLLQQLRKLQQELELQEKVVDVQRLRVRNAHQEQEKLKKLKEKQEAAFWLKEQRREQKALDETGQVIFIRQQEQQKSETEDGTYL</sequence>
<keyword evidence="8" id="KW-0653">Protein transport</keyword>
<dbReference type="GO" id="GO:0071973">
    <property type="term" value="P:bacterial-type flagellum-dependent cell motility"/>
    <property type="evidence" value="ECO:0007669"/>
    <property type="project" value="InterPro"/>
</dbReference>
<evidence type="ECO:0000256" key="9">
    <source>
        <dbReference type="ARBA" id="ARBA00023136"/>
    </source>
</evidence>
<keyword evidence="10" id="KW-1006">Bacterial flagellum protein export</keyword>
<evidence type="ECO:0000256" key="7">
    <source>
        <dbReference type="ARBA" id="ARBA00022795"/>
    </source>
</evidence>
<keyword evidence="5" id="KW-1003">Cell membrane</keyword>
<dbReference type="eggNOG" id="COG2882">
    <property type="taxonomic scope" value="Bacteria"/>
</dbReference>
<evidence type="ECO:0000256" key="1">
    <source>
        <dbReference type="ARBA" id="ARBA00004413"/>
    </source>
</evidence>
<dbReference type="InterPro" id="IPR053716">
    <property type="entry name" value="Flag_assembly_chemotaxis_eff"/>
</dbReference>
<dbReference type="Proteomes" id="UP000010847">
    <property type="component" value="Chromosome"/>
</dbReference>
<protein>
    <recommendedName>
        <fullName evidence="3">Flagellar FliJ protein</fullName>
    </recommendedName>
</protein>
<dbReference type="KEGG" id="dmt:DESME_12695"/>
<evidence type="ECO:0000256" key="6">
    <source>
        <dbReference type="ARBA" id="ARBA00022500"/>
    </source>
</evidence>
<evidence type="ECO:0000256" key="11">
    <source>
        <dbReference type="SAM" id="Coils"/>
    </source>
</evidence>
<dbReference type="Pfam" id="PF02050">
    <property type="entry name" value="FliJ"/>
    <property type="match status" value="1"/>
</dbReference>
<proteinExistence type="inferred from homology"/>
<dbReference type="Gene3D" id="1.10.287.1700">
    <property type="match status" value="1"/>
</dbReference>
<dbReference type="GO" id="GO:0006935">
    <property type="term" value="P:chemotaxis"/>
    <property type="evidence" value="ECO:0007669"/>
    <property type="project" value="UniProtKB-KW"/>
</dbReference>
<evidence type="ECO:0000313" key="12">
    <source>
        <dbReference type="EMBL" id="AHF07785.1"/>
    </source>
</evidence>
<evidence type="ECO:0000256" key="8">
    <source>
        <dbReference type="ARBA" id="ARBA00022927"/>
    </source>
</evidence>
<keyword evidence="4" id="KW-0813">Transport</keyword>
<dbReference type="AlphaFoldDB" id="W0EAA0"/>
<organism evidence="12 13">
    <name type="scientific">Desulfitobacterium metallireducens DSM 15288</name>
    <dbReference type="NCBI Taxonomy" id="871968"/>
    <lineage>
        <taxon>Bacteria</taxon>
        <taxon>Bacillati</taxon>
        <taxon>Bacillota</taxon>
        <taxon>Clostridia</taxon>
        <taxon>Eubacteriales</taxon>
        <taxon>Desulfitobacteriaceae</taxon>
        <taxon>Desulfitobacterium</taxon>
    </lineage>
</organism>
<evidence type="ECO:0000256" key="4">
    <source>
        <dbReference type="ARBA" id="ARBA00022448"/>
    </source>
</evidence>
<dbReference type="GO" id="GO:0015031">
    <property type="term" value="P:protein transport"/>
    <property type="evidence" value="ECO:0007669"/>
    <property type="project" value="UniProtKB-KW"/>
</dbReference>
<keyword evidence="11" id="KW-0175">Coiled coil</keyword>
<dbReference type="GO" id="GO:0009288">
    <property type="term" value="C:bacterial-type flagellum"/>
    <property type="evidence" value="ECO:0007669"/>
    <property type="project" value="InterPro"/>
</dbReference>